<evidence type="ECO:0000313" key="2">
    <source>
        <dbReference type="EMBL" id="MBN8662909.1"/>
    </source>
</evidence>
<feature type="transmembrane region" description="Helical" evidence="1">
    <location>
        <begin position="12"/>
        <end position="33"/>
    </location>
</feature>
<comment type="caution">
    <text evidence="2">The sequence shown here is derived from an EMBL/GenBank/DDBJ whole genome shotgun (WGS) entry which is preliminary data.</text>
</comment>
<dbReference type="EMBL" id="JAFLCK010000066">
    <property type="protein sequence ID" value="MBN8662909.1"/>
    <property type="molecule type" value="Genomic_DNA"/>
</dbReference>
<proteinExistence type="predicted"/>
<name>A0A8J7P9G7_9BACT</name>
<keyword evidence="1" id="KW-0472">Membrane</keyword>
<sequence length="95" mass="10251">MRITTSTNKIILSAMVITISAVLTGFGAGQWWLELGLRDSERWSHLSGAMSVDEIANLRQSTVLIGSMVGTTCAIAVSSILFLAIRQRNLVSPES</sequence>
<dbReference type="AlphaFoldDB" id="A0A8J7P9G7"/>
<dbReference type="Proteomes" id="UP000664277">
    <property type="component" value="Unassembled WGS sequence"/>
</dbReference>
<keyword evidence="1" id="KW-1133">Transmembrane helix</keyword>
<reference evidence="2" key="1">
    <citation type="submission" date="2021-02" db="EMBL/GenBank/DDBJ databases">
        <title>Genome-Resolved Metagenomics of a Microbial Community Performing Photosynthetic Biological Nutrient Removal.</title>
        <authorList>
            <person name="Mcdaniel E.A."/>
        </authorList>
    </citation>
    <scope>NUCLEOTIDE SEQUENCE</scope>
    <source>
        <strain evidence="2">UWPOB_OBS1</strain>
    </source>
</reference>
<keyword evidence="1" id="KW-0812">Transmembrane</keyword>
<protein>
    <submittedName>
        <fullName evidence="2">Uncharacterized protein</fullName>
    </submittedName>
</protein>
<evidence type="ECO:0000256" key="1">
    <source>
        <dbReference type="SAM" id="Phobius"/>
    </source>
</evidence>
<gene>
    <name evidence="2" type="ORF">J0M35_21260</name>
</gene>
<organism evidence="2 3">
    <name type="scientific">Candidatus Obscuribacter phosphatis</name>
    <dbReference type="NCBI Taxonomy" id="1906157"/>
    <lineage>
        <taxon>Bacteria</taxon>
        <taxon>Bacillati</taxon>
        <taxon>Candidatus Melainabacteria</taxon>
        <taxon>Candidatus Obscuribacterales</taxon>
        <taxon>Candidatus Obscuribacteraceae</taxon>
        <taxon>Candidatus Obscuribacter</taxon>
    </lineage>
</organism>
<feature type="transmembrane region" description="Helical" evidence="1">
    <location>
        <begin position="63"/>
        <end position="85"/>
    </location>
</feature>
<accession>A0A8J7P9G7</accession>
<evidence type="ECO:0000313" key="3">
    <source>
        <dbReference type="Proteomes" id="UP000664277"/>
    </source>
</evidence>